<name>A0A2A9D1P8_9MICO</name>
<evidence type="ECO:0000313" key="2">
    <source>
        <dbReference type="Proteomes" id="UP000224915"/>
    </source>
</evidence>
<dbReference type="OrthoDB" id="3237830at2"/>
<dbReference type="EMBL" id="PDJD01000001">
    <property type="protein sequence ID" value="PFG19872.1"/>
    <property type="molecule type" value="Genomic_DNA"/>
</dbReference>
<dbReference type="Proteomes" id="UP000224915">
    <property type="component" value="Unassembled WGS sequence"/>
</dbReference>
<organism evidence="1 2">
    <name type="scientific">Serinibacter salmoneus</name>
    <dbReference type="NCBI Taxonomy" id="556530"/>
    <lineage>
        <taxon>Bacteria</taxon>
        <taxon>Bacillati</taxon>
        <taxon>Actinomycetota</taxon>
        <taxon>Actinomycetes</taxon>
        <taxon>Micrococcales</taxon>
        <taxon>Beutenbergiaceae</taxon>
        <taxon>Serinibacter</taxon>
    </lineage>
</organism>
<comment type="caution">
    <text evidence="1">The sequence shown here is derived from an EMBL/GenBank/DDBJ whole genome shotgun (WGS) entry which is preliminary data.</text>
</comment>
<proteinExistence type="predicted"/>
<sequence length="105" mass="11489">MARKQPLDVDALAARALESPAVREALRRRAEQLLPRAQRLAYTAGANSFAKSLRVEQGTRPGTKAKNGLQRPFARVVGDSTDEIARADAAAKLTRRQILRRAARG</sequence>
<keyword evidence="2" id="KW-1185">Reference proteome</keyword>
<accession>A0A2A9D1P8</accession>
<protein>
    <submittedName>
        <fullName evidence="1">Uncharacterized protein</fullName>
    </submittedName>
</protein>
<evidence type="ECO:0000313" key="1">
    <source>
        <dbReference type="EMBL" id="PFG19872.1"/>
    </source>
</evidence>
<dbReference type="AlphaFoldDB" id="A0A2A9D1P8"/>
<gene>
    <name evidence="1" type="ORF">ATL40_1448</name>
</gene>
<dbReference type="RefSeq" id="WP_143556892.1">
    <property type="nucleotide sequence ID" value="NZ_PDJD01000001.1"/>
</dbReference>
<reference evidence="1 2" key="1">
    <citation type="submission" date="2017-10" db="EMBL/GenBank/DDBJ databases">
        <title>Sequencing the genomes of 1000 actinobacteria strains.</title>
        <authorList>
            <person name="Klenk H.-P."/>
        </authorList>
    </citation>
    <scope>NUCLEOTIDE SEQUENCE [LARGE SCALE GENOMIC DNA]</scope>
    <source>
        <strain evidence="1 2">DSM 21801</strain>
    </source>
</reference>